<keyword evidence="5 6" id="KW-0472">Membrane</keyword>
<dbReference type="AlphaFoldDB" id="A0A0F9UN13"/>
<comment type="subcellular location">
    <subcellularLocation>
        <location evidence="1">Cell membrane</location>
        <topology evidence="1">Multi-pass membrane protein</topology>
    </subcellularLocation>
</comment>
<dbReference type="InterPro" id="IPR002758">
    <property type="entry name" value="Cation_antiport_E"/>
</dbReference>
<comment type="caution">
    <text evidence="7">The sequence shown here is derived from an EMBL/GenBank/DDBJ whole genome shotgun (WGS) entry which is preliminary data.</text>
</comment>
<evidence type="ECO:0000256" key="5">
    <source>
        <dbReference type="ARBA" id="ARBA00023136"/>
    </source>
</evidence>
<dbReference type="PANTHER" id="PTHR34584:SF1">
    <property type="entry name" value="NA(+)_H(+) ANTIPORTER SUBUNIT E1"/>
    <property type="match status" value="1"/>
</dbReference>
<evidence type="ECO:0000256" key="4">
    <source>
        <dbReference type="ARBA" id="ARBA00022989"/>
    </source>
</evidence>
<sequence>MPGSRANLIMHSFFWLAIYTAFWLLLAGTEGWYIGIPAVLAATWLSRQLHLRPWLFRLQHLPTFLWLFFAELCTGGWDVARRALHPRLPLDPAWVHYPLTCKQPRVRLMLSATVGMMPGTLATVIEGDCLTLHVLDQHQPWHTNIARLERELDNLMGDGTT</sequence>
<dbReference type="GO" id="GO:0008324">
    <property type="term" value="F:monoatomic cation transmembrane transporter activity"/>
    <property type="evidence" value="ECO:0007669"/>
    <property type="project" value="InterPro"/>
</dbReference>
<reference evidence="7" key="1">
    <citation type="journal article" date="2015" name="Nature">
        <title>Complex archaea that bridge the gap between prokaryotes and eukaryotes.</title>
        <authorList>
            <person name="Spang A."/>
            <person name="Saw J.H."/>
            <person name="Jorgensen S.L."/>
            <person name="Zaremba-Niedzwiedzka K."/>
            <person name="Martijn J."/>
            <person name="Lind A.E."/>
            <person name="van Eijk R."/>
            <person name="Schleper C."/>
            <person name="Guy L."/>
            <person name="Ettema T.J."/>
        </authorList>
    </citation>
    <scope>NUCLEOTIDE SEQUENCE</scope>
</reference>
<evidence type="ECO:0000313" key="7">
    <source>
        <dbReference type="EMBL" id="KKN93059.1"/>
    </source>
</evidence>
<evidence type="ECO:0000256" key="3">
    <source>
        <dbReference type="ARBA" id="ARBA00022692"/>
    </source>
</evidence>
<dbReference type="PANTHER" id="PTHR34584">
    <property type="entry name" value="NA(+)/H(+) ANTIPORTER SUBUNIT E1"/>
    <property type="match status" value="1"/>
</dbReference>
<evidence type="ECO:0008006" key="8">
    <source>
        <dbReference type="Google" id="ProtNLM"/>
    </source>
</evidence>
<evidence type="ECO:0000256" key="2">
    <source>
        <dbReference type="ARBA" id="ARBA00022475"/>
    </source>
</evidence>
<dbReference type="GO" id="GO:0005886">
    <property type="term" value="C:plasma membrane"/>
    <property type="evidence" value="ECO:0007669"/>
    <property type="project" value="UniProtKB-SubCell"/>
</dbReference>
<proteinExistence type="predicted"/>
<feature type="transmembrane region" description="Helical" evidence="6">
    <location>
        <begin position="12"/>
        <end position="34"/>
    </location>
</feature>
<dbReference type="EMBL" id="LAZR01000089">
    <property type="protein sequence ID" value="KKN93059.1"/>
    <property type="molecule type" value="Genomic_DNA"/>
</dbReference>
<keyword evidence="2" id="KW-1003">Cell membrane</keyword>
<gene>
    <name evidence="7" type="ORF">LCGC14_0201480</name>
</gene>
<name>A0A0F9UN13_9ZZZZ</name>
<dbReference type="Pfam" id="PF01899">
    <property type="entry name" value="MNHE"/>
    <property type="match status" value="1"/>
</dbReference>
<protein>
    <recommendedName>
        <fullName evidence="8">Cation antiporter</fullName>
    </recommendedName>
</protein>
<keyword evidence="3 6" id="KW-0812">Transmembrane</keyword>
<keyword evidence="4 6" id="KW-1133">Transmembrane helix</keyword>
<accession>A0A0F9UN13</accession>
<organism evidence="7">
    <name type="scientific">marine sediment metagenome</name>
    <dbReference type="NCBI Taxonomy" id="412755"/>
    <lineage>
        <taxon>unclassified sequences</taxon>
        <taxon>metagenomes</taxon>
        <taxon>ecological metagenomes</taxon>
    </lineage>
</organism>
<evidence type="ECO:0000256" key="1">
    <source>
        <dbReference type="ARBA" id="ARBA00004651"/>
    </source>
</evidence>
<evidence type="ECO:0000256" key="6">
    <source>
        <dbReference type="SAM" id="Phobius"/>
    </source>
</evidence>